<sequence length="96" mass="9512">MTSHRPPAFVAITAAAVLGALYFVPNASASAEHTANTGTQSSVSTATTTGSGTGGGQHLADTGSVDTTPYLVGGTAFLGLGAALVINASRRTRDVY</sequence>
<keyword evidence="2" id="KW-1133">Transmembrane helix</keyword>
<gene>
    <name evidence="4" type="ORF">SAMN05216252_106354</name>
</gene>
<feature type="signal peptide" evidence="3">
    <location>
        <begin position="1"/>
        <end position="29"/>
    </location>
</feature>
<dbReference type="EMBL" id="FZOF01000006">
    <property type="protein sequence ID" value="SNS52759.1"/>
    <property type="molecule type" value="Genomic_DNA"/>
</dbReference>
<feature type="region of interest" description="Disordered" evidence="1">
    <location>
        <begin position="33"/>
        <end position="64"/>
    </location>
</feature>
<evidence type="ECO:0000256" key="1">
    <source>
        <dbReference type="SAM" id="MobiDB-lite"/>
    </source>
</evidence>
<accession>A0A239F752</accession>
<name>A0A239F752_9ACTN</name>
<evidence type="ECO:0000256" key="2">
    <source>
        <dbReference type="SAM" id="Phobius"/>
    </source>
</evidence>
<feature type="transmembrane region" description="Helical" evidence="2">
    <location>
        <begin position="70"/>
        <end position="88"/>
    </location>
</feature>
<dbReference type="RefSeq" id="WP_245938835.1">
    <property type="nucleotide sequence ID" value="NZ_CP108152.1"/>
</dbReference>
<feature type="chain" id="PRO_5011969358" description="Gram-positive cocci surface proteins LPxTG domain-containing protein" evidence="3">
    <location>
        <begin position="30"/>
        <end position="96"/>
    </location>
</feature>
<dbReference type="AlphaFoldDB" id="A0A239F752"/>
<evidence type="ECO:0000256" key="3">
    <source>
        <dbReference type="SAM" id="SignalP"/>
    </source>
</evidence>
<keyword evidence="2" id="KW-0812">Transmembrane</keyword>
<reference evidence="4 5" key="1">
    <citation type="submission" date="2017-06" db="EMBL/GenBank/DDBJ databases">
        <authorList>
            <person name="Kim H.J."/>
            <person name="Triplett B.A."/>
        </authorList>
    </citation>
    <scope>NUCLEOTIDE SEQUENCE [LARGE SCALE GENOMIC DNA]</scope>
    <source>
        <strain evidence="4 5">CGMCC 4.1858</strain>
    </source>
</reference>
<keyword evidence="2" id="KW-0472">Membrane</keyword>
<keyword evidence="5" id="KW-1185">Reference proteome</keyword>
<organism evidence="4 5">
    <name type="scientific">Actinacidiphila glaucinigra</name>
    <dbReference type="NCBI Taxonomy" id="235986"/>
    <lineage>
        <taxon>Bacteria</taxon>
        <taxon>Bacillati</taxon>
        <taxon>Actinomycetota</taxon>
        <taxon>Actinomycetes</taxon>
        <taxon>Kitasatosporales</taxon>
        <taxon>Streptomycetaceae</taxon>
        <taxon>Actinacidiphila</taxon>
    </lineage>
</organism>
<proteinExistence type="predicted"/>
<keyword evidence="3" id="KW-0732">Signal</keyword>
<dbReference type="Proteomes" id="UP000198280">
    <property type="component" value="Unassembled WGS sequence"/>
</dbReference>
<evidence type="ECO:0008006" key="6">
    <source>
        <dbReference type="Google" id="ProtNLM"/>
    </source>
</evidence>
<evidence type="ECO:0000313" key="5">
    <source>
        <dbReference type="Proteomes" id="UP000198280"/>
    </source>
</evidence>
<evidence type="ECO:0000313" key="4">
    <source>
        <dbReference type="EMBL" id="SNS52759.1"/>
    </source>
</evidence>
<protein>
    <recommendedName>
        <fullName evidence="6">Gram-positive cocci surface proteins LPxTG domain-containing protein</fullName>
    </recommendedName>
</protein>
<dbReference type="GeneID" id="95786506"/>
<feature type="compositionally biased region" description="Low complexity" evidence="1">
    <location>
        <begin position="37"/>
        <end position="50"/>
    </location>
</feature>